<dbReference type="PANTHER" id="PTHR18964:SF149">
    <property type="entry name" value="BIFUNCTIONAL UDP-N-ACETYLGLUCOSAMINE 2-EPIMERASE_N-ACETYLMANNOSAMINE KINASE"/>
    <property type="match status" value="1"/>
</dbReference>
<dbReference type="InterPro" id="IPR043129">
    <property type="entry name" value="ATPase_NBD"/>
</dbReference>
<dbReference type="Pfam" id="PF00480">
    <property type="entry name" value="ROK"/>
    <property type="match status" value="1"/>
</dbReference>
<sequence>MPSHVGGIDIGGTKVAAIVAGESGPLARRVMPTPKSGPIDTLPEQAIALLRQACQDAGVAESDLGMVGVSSCGPFVKDGGLIGLATPNICGAHSPGLPNDWEVIPLEAGLRRHLPAVRIENDCVAALVAERTFGAVVDEPDCVYVTWSTGIGFGFCVDGHVLRGKNGNAGHAGHMLISERQDAICGCGNRGDVEGLIAGRNLGDRLGMPTAELFAAARAGDAAALAHVHEAARWFGRALYDVTTCLDTRQFVIGGSVWLHHGEWLAPLVSEEIRRHFPALTDGVELRMTKLGNLVADLGALCLVLPDDWISAWRGTQPWSRLAPLPG</sequence>
<dbReference type="GO" id="GO:0008761">
    <property type="term" value="F:UDP-N-acetylglucosamine 2-epimerase activity"/>
    <property type="evidence" value="ECO:0007669"/>
    <property type="project" value="TreeGrafter"/>
</dbReference>
<name>A0A6B3SNB5_9BURK</name>
<evidence type="ECO:0000313" key="3">
    <source>
        <dbReference type="Proteomes" id="UP000482155"/>
    </source>
</evidence>
<dbReference type="SUPFAM" id="SSF53067">
    <property type="entry name" value="Actin-like ATPase domain"/>
    <property type="match status" value="1"/>
</dbReference>
<accession>A0A6B3SNB5</accession>
<organism evidence="2 3">
    <name type="scientific">Noviherbaspirillum galbum</name>
    <dbReference type="NCBI Taxonomy" id="2709383"/>
    <lineage>
        <taxon>Bacteria</taxon>
        <taxon>Pseudomonadati</taxon>
        <taxon>Pseudomonadota</taxon>
        <taxon>Betaproteobacteria</taxon>
        <taxon>Burkholderiales</taxon>
        <taxon>Oxalobacteraceae</taxon>
        <taxon>Noviherbaspirillum</taxon>
    </lineage>
</organism>
<dbReference type="GO" id="GO:0009384">
    <property type="term" value="F:N-acylmannosamine kinase activity"/>
    <property type="evidence" value="ECO:0007669"/>
    <property type="project" value="TreeGrafter"/>
</dbReference>
<comment type="similarity">
    <text evidence="1">Belongs to the ROK (NagC/XylR) family.</text>
</comment>
<dbReference type="EMBL" id="JAAIVB010000047">
    <property type="protein sequence ID" value="NEX62304.1"/>
    <property type="molecule type" value="Genomic_DNA"/>
</dbReference>
<dbReference type="Proteomes" id="UP000482155">
    <property type="component" value="Unassembled WGS sequence"/>
</dbReference>
<evidence type="ECO:0000313" key="2">
    <source>
        <dbReference type="EMBL" id="NEX62304.1"/>
    </source>
</evidence>
<gene>
    <name evidence="2" type="ORF">G3574_14540</name>
</gene>
<dbReference type="AlphaFoldDB" id="A0A6B3SNB5"/>
<dbReference type="InterPro" id="IPR000600">
    <property type="entry name" value="ROK"/>
</dbReference>
<reference evidence="2 3" key="1">
    <citation type="submission" date="2020-02" db="EMBL/GenBank/DDBJ databases">
        <authorList>
            <person name="Kim M.K."/>
        </authorList>
    </citation>
    <scope>NUCLEOTIDE SEQUENCE [LARGE SCALE GENOMIC DNA]</scope>
    <source>
        <strain evidence="2 3">17J57-3</strain>
    </source>
</reference>
<keyword evidence="3" id="KW-1185">Reference proteome</keyword>
<evidence type="ECO:0000256" key="1">
    <source>
        <dbReference type="ARBA" id="ARBA00006479"/>
    </source>
</evidence>
<comment type="caution">
    <text evidence="2">The sequence shown here is derived from an EMBL/GenBank/DDBJ whole genome shotgun (WGS) entry which is preliminary data.</text>
</comment>
<dbReference type="Gene3D" id="3.30.420.40">
    <property type="match status" value="2"/>
</dbReference>
<protein>
    <submittedName>
        <fullName evidence="2">ROK family protein</fullName>
    </submittedName>
</protein>
<proteinExistence type="inferred from homology"/>
<dbReference type="PANTHER" id="PTHR18964">
    <property type="entry name" value="ROK (REPRESSOR, ORF, KINASE) FAMILY"/>
    <property type="match status" value="1"/>
</dbReference>